<feature type="binding site" evidence="14">
    <location>
        <position position="657"/>
    </location>
    <ligand>
        <name>Na(+)</name>
        <dbReference type="ChEBI" id="CHEBI:29101"/>
        <label>1</label>
    </ligand>
</feature>
<dbReference type="GO" id="GO:0051583">
    <property type="term" value="P:dopamine uptake involved in synaptic transmission"/>
    <property type="evidence" value="ECO:0007669"/>
    <property type="project" value="TreeGrafter"/>
</dbReference>
<gene>
    <name evidence="19" type="ORF">WN48_02997</name>
</gene>
<protein>
    <submittedName>
        <fullName evidence="19">Sodium-dependent noradrenaline transporter</fullName>
    </submittedName>
</protein>
<name>A0A310SJT6_9HYME</name>
<feature type="transmembrane region" description="Helical" evidence="17">
    <location>
        <begin position="682"/>
        <end position="707"/>
    </location>
</feature>
<dbReference type="GO" id="GO:0042734">
    <property type="term" value="C:presynaptic membrane"/>
    <property type="evidence" value="ECO:0007669"/>
    <property type="project" value="TreeGrafter"/>
</dbReference>
<feature type="transmembrane region" description="Helical" evidence="17">
    <location>
        <begin position="305"/>
        <end position="325"/>
    </location>
</feature>
<feature type="chain" id="PRO_5016280850" evidence="18">
    <location>
        <begin position="26"/>
        <end position="894"/>
    </location>
</feature>
<feature type="transmembrane region" description="Helical" evidence="17">
    <location>
        <begin position="796"/>
        <end position="817"/>
    </location>
</feature>
<evidence type="ECO:0000256" key="11">
    <source>
        <dbReference type="ARBA" id="ARBA00023136"/>
    </source>
</evidence>
<comment type="subcellular location">
    <subcellularLocation>
        <location evidence="1">Cell membrane</location>
        <topology evidence="1">Multi-pass membrane protein</topology>
    </subcellularLocation>
</comment>
<evidence type="ECO:0000256" key="7">
    <source>
        <dbReference type="ARBA" id="ARBA00022775"/>
    </source>
</evidence>
<evidence type="ECO:0000256" key="18">
    <source>
        <dbReference type="SAM" id="SignalP"/>
    </source>
</evidence>
<dbReference type="PROSITE" id="PS50267">
    <property type="entry name" value="NA_NEUROTRAN_SYMP_3"/>
    <property type="match status" value="2"/>
</dbReference>
<dbReference type="GO" id="GO:0030424">
    <property type="term" value="C:axon"/>
    <property type="evidence" value="ECO:0007669"/>
    <property type="project" value="TreeGrafter"/>
</dbReference>
<feature type="binding site" evidence="14">
    <location>
        <position position="656"/>
    </location>
    <ligand>
        <name>Na(+)</name>
        <dbReference type="ChEBI" id="CHEBI:29101"/>
        <label>1</label>
    </ligand>
</feature>
<keyword evidence="13" id="KW-0325">Glycoprotein</keyword>
<feature type="binding site" evidence="14">
    <location>
        <position position="556"/>
    </location>
    <ligand>
        <name>Na(+)</name>
        <dbReference type="ChEBI" id="CHEBI:29101"/>
        <label>1</label>
    </ligand>
</feature>
<feature type="region of interest" description="Disordered" evidence="16">
    <location>
        <begin position="872"/>
        <end position="894"/>
    </location>
</feature>
<evidence type="ECO:0000256" key="14">
    <source>
        <dbReference type="PIRSR" id="PIRSR600175-1"/>
    </source>
</evidence>
<evidence type="ECO:0000256" key="8">
    <source>
        <dbReference type="ARBA" id="ARBA00022847"/>
    </source>
</evidence>
<feature type="transmembrane region" description="Helical" evidence="17">
    <location>
        <begin position="475"/>
        <end position="494"/>
    </location>
</feature>
<dbReference type="OrthoDB" id="6581954at2759"/>
<organism evidence="19 20">
    <name type="scientific">Eufriesea mexicana</name>
    <dbReference type="NCBI Taxonomy" id="516756"/>
    <lineage>
        <taxon>Eukaryota</taxon>
        <taxon>Metazoa</taxon>
        <taxon>Ecdysozoa</taxon>
        <taxon>Arthropoda</taxon>
        <taxon>Hexapoda</taxon>
        <taxon>Insecta</taxon>
        <taxon>Pterygota</taxon>
        <taxon>Neoptera</taxon>
        <taxon>Endopterygota</taxon>
        <taxon>Hymenoptera</taxon>
        <taxon>Apocrita</taxon>
        <taxon>Aculeata</taxon>
        <taxon>Apoidea</taxon>
        <taxon>Anthophila</taxon>
        <taxon>Apidae</taxon>
        <taxon>Eufriesea</taxon>
    </lineage>
</organism>
<keyword evidence="20" id="KW-1185">Reference proteome</keyword>
<keyword evidence="18" id="KW-0732">Signal</keyword>
<feature type="transmembrane region" description="Helical" evidence="17">
    <location>
        <begin position="582"/>
        <end position="605"/>
    </location>
</feature>
<feature type="transmembrane region" description="Helical" evidence="17">
    <location>
        <begin position="500"/>
        <end position="524"/>
    </location>
</feature>
<proteinExistence type="inferred from homology"/>
<dbReference type="PANTHER" id="PTHR11616:SF320">
    <property type="entry name" value="SODIUM-DEPENDENT NORADRENALINE TRANSPORTER"/>
    <property type="match status" value="1"/>
</dbReference>
<dbReference type="GO" id="GO:0046872">
    <property type="term" value="F:metal ion binding"/>
    <property type="evidence" value="ECO:0007669"/>
    <property type="project" value="UniProtKB-KW"/>
</dbReference>
<feature type="signal peptide" evidence="18">
    <location>
        <begin position="1"/>
        <end position="25"/>
    </location>
</feature>
<dbReference type="SUPFAM" id="SSF161070">
    <property type="entry name" value="SNF-like"/>
    <property type="match status" value="2"/>
</dbReference>
<evidence type="ECO:0000313" key="19">
    <source>
        <dbReference type="EMBL" id="OAD56761.1"/>
    </source>
</evidence>
<feature type="disulfide bond" evidence="15">
    <location>
        <begin position="391"/>
        <end position="400"/>
    </location>
</feature>
<dbReference type="GO" id="GO:0005330">
    <property type="term" value="F:dopamine:sodium symporter activity"/>
    <property type="evidence" value="ECO:0007669"/>
    <property type="project" value="TreeGrafter"/>
</dbReference>
<evidence type="ECO:0000256" key="4">
    <source>
        <dbReference type="ARBA" id="ARBA00022475"/>
    </source>
</evidence>
<evidence type="ECO:0000256" key="10">
    <source>
        <dbReference type="ARBA" id="ARBA00023053"/>
    </source>
</evidence>
<keyword evidence="6 14" id="KW-0479">Metal-binding</keyword>
<evidence type="ECO:0000256" key="16">
    <source>
        <dbReference type="SAM" id="MobiDB-lite"/>
    </source>
</evidence>
<feature type="transmembrane region" description="Helical" evidence="17">
    <location>
        <begin position="545"/>
        <end position="570"/>
    </location>
</feature>
<evidence type="ECO:0000256" key="9">
    <source>
        <dbReference type="ARBA" id="ARBA00022989"/>
    </source>
</evidence>
<keyword evidence="3" id="KW-0813">Transport</keyword>
<keyword evidence="12 15" id="KW-1015">Disulfide bond</keyword>
<comment type="similarity">
    <text evidence="2">Belongs to the sodium:neurotransmitter symporter (SNF) (TC 2.A.22) family.</text>
</comment>
<dbReference type="PANTHER" id="PTHR11616">
    <property type="entry name" value="SODIUM/CHLORIDE DEPENDENT TRANSPORTER"/>
    <property type="match status" value="1"/>
</dbReference>
<dbReference type="PROSITE" id="PS00754">
    <property type="entry name" value="NA_NEUROTRAN_SYMP_2"/>
    <property type="match status" value="1"/>
</dbReference>
<keyword evidence="10 14" id="KW-0915">Sodium</keyword>
<evidence type="ECO:0000256" key="6">
    <source>
        <dbReference type="ARBA" id="ARBA00022723"/>
    </source>
</evidence>
<keyword evidence="7" id="KW-0532">Neurotransmitter transport</keyword>
<evidence type="ECO:0000256" key="5">
    <source>
        <dbReference type="ARBA" id="ARBA00022692"/>
    </source>
</evidence>
<dbReference type="InterPro" id="IPR037272">
    <property type="entry name" value="SNS_sf"/>
</dbReference>
<keyword evidence="8" id="KW-0769">Symport</keyword>
<accession>A0A310SJT6</accession>
<evidence type="ECO:0000313" key="20">
    <source>
        <dbReference type="Proteomes" id="UP000250275"/>
    </source>
</evidence>
<feature type="transmembrane region" description="Helical" evidence="17">
    <location>
        <begin position="352"/>
        <end position="375"/>
    </location>
</feature>
<dbReference type="Proteomes" id="UP000250275">
    <property type="component" value="Unassembled WGS sequence"/>
</dbReference>
<evidence type="ECO:0000256" key="3">
    <source>
        <dbReference type="ARBA" id="ARBA00022448"/>
    </source>
</evidence>
<feature type="binding site" evidence="14">
    <location>
        <position position="588"/>
    </location>
    <ligand>
        <name>Na(+)</name>
        <dbReference type="ChEBI" id="CHEBI:29101"/>
        <label>1</label>
    </ligand>
</feature>
<evidence type="ECO:0000256" key="15">
    <source>
        <dbReference type="PIRSR" id="PIRSR600175-2"/>
    </source>
</evidence>
<dbReference type="AlphaFoldDB" id="A0A310SJT6"/>
<feature type="binding site" evidence="14">
    <location>
        <position position="653"/>
    </location>
    <ligand>
        <name>Na(+)</name>
        <dbReference type="ChEBI" id="CHEBI:29101"/>
        <label>1</label>
    </ligand>
</feature>
<sequence>MGLTDTSFEVLLTLWRVLVVGVVWTEEICGQCHGVLLSHSIAGLTRKRDMSSRVVKNHPKLNGSVDGRETWSGKVDFLLSVIGFAVDLANVWRFPYLCYKNGGESGRVTCKSEIHMISYGEMRKRRREGLENEYANFGGSGEEKVTKPEHVIGRFKKRAYELFTASTRDDLREDIMDQTEGGPSDGNETMPVDAVRIERPLSPPAQPQVTERELLLRVNELVERERDAKVSDYDGSGTCDHWRRQAEKFIHTYALDEYTAKTFVCGKLNPLRSKLNPLPPDVMRQLERQGIEMVSRTEGLRGLELWAFLVPYCIMLVVGGIPLFYMELALGQFNRKGAITCWGRLVPLLKGIGYAVALIAFYVDFYYNVIIAWALRYFFASFSSLLPWTTCDNPWNTPHCRAFDANISYTFDDVSLDSTDFSNSSLIEEHSDRGSNQGYNNTWYTSAAQEYFNRAILELHESEGLHDLGTIKWDIALCLLVVYVICYFSLWKGISTSGKVVWFTALFPYAVLLILLLRGVTLPGSLEGIRYYLNPNFSAITKAEVWVDAATQVFFSLGPGFGVLLAYASYNKYHNNVYKDALLTSLINSATSFVAGFVIFSVLGYMARASGKSIQDVATEGPGLVFIVYPAAIATMPGSMFWALIFFMMLLTLGLDSSFGGSEAIITALSDEFPIIGNNREIFVASLFTLYFLVGLASCSQGGFYFFHLLDRYAAGYSMLFAVLAEAIAVSWIYGADRFCADIKDMIGFSPGIYWRVCWKFVAPIFLMFIIVYGLMGYEPLTYEDYVYPVWANVLGWLIATSSIAMIPGIAIYKIIVTPGGFIQRLKILTTPWRDTQQRNADLSSVANGAVRRSFIADQDLNLTKEQQDLTKEQTEVMIQSREGVNGDPPPEPV</sequence>
<keyword evidence="5 17" id="KW-0812">Transmembrane</keyword>
<evidence type="ECO:0000256" key="13">
    <source>
        <dbReference type="ARBA" id="ARBA00023180"/>
    </source>
</evidence>
<evidence type="ECO:0000256" key="1">
    <source>
        <dbReference type="ARBA" id="ARBA00004651"/>
    </source>
</evidence>
<evidence type="ECO:0000256" key="17">
    <source>
        <dbReference type="SAM" id="Phobius"/>
    </source>
</evidence>
<keyword evidence="11 17" id="KW-0472">Membrane</keyword>
<feature type="transmembrane region" description="Helical" evidence="17">
    <location>
        <begin position="757"/>
        <end position="776"/>
    </location>
</feature>
<dbReference type="GO" id="GO:0006865">
    <property type="term" value="P:amino acid transport"/>
    <property type="evidence" value="ECO:0007669"/>
    <property type="project" value="TreeGrafter"/>
</dbReference>
<dbReference type="GO" id="GO:0015874">
    <property type="term" value="P:norepinephrine transport"/>
    <property type="evidence" value="ECO:0007669"/>
    <property type="project" value="TreeGrafter"/>
</dbReference>
<dbReference type="EMBL" id="KQ761824">
    <property type="protein sequence ID" value="OAD56761.1"/>
    <property type="molecule type" value="Genomic_DNA"/>
</dbReference>
<dbReference type="GO" id="GO:0032809">
    <property type="term" value="C:neuronal cell body membrane"/>
    <property type="evidence" value="ECO:0007669"/>
    <property type="project" value="TreeGrafter"/>
</dbReference>
<dbReference type="InterPro" id="IPR000175">
    <property type="entry name" value="Na/ntran_symport"/>
</dbReference>
<evidence type="ECO:0000256" key="12">
    <source>
        <dbReference type="ARBA" id="ARBA00023157"/>
    </source>
</evidence>
<keyword evidence="9 17" id="KW-1133">Transmembrane helix</keyword>
<feature type="transmembrane region" description="Helical" evidence="17">
    <location>
        <begin position="713"/>
        <end position="736"/>
    </location>
</feature>
<keyword evidence="4" id="KW-1003">Cell membrane</keyword>
<evidence type="ECO:0000256" key="2">
    <source>
        <dbReference type="ARBA" id="ARBA00006459"/>
    </source>
</evidence>
<reference evidence="19 20" key="1">
    <citation type="submission" date="2015-07" db="EMBL/GenBank/DDBJ databases">
        <title>The genome of Eufriesea mexicana.</title>
        <authorList>
            <person name="Pan H."/>
            <person name="Kapheim K."/>
        </authorList>
    </citation>
    <scope>NUCLEOTIDE SEQUENCE [LARGE SCALE GENOMIC DNA]</scope>
    <source>
        <strain evidence="19">0111107269</strain>
        <tissue evidence="19">Whole body</tissue>
    </source>
</reference>
<dbReference type="Pfam" id="PF00209">
    <property type="entry name" value="SNF"/>
    <property type="match status" value="2"/>
</dbReference>